<evidence type="ECO:0000256" key="2">
    <source>
        <dbReference type="SAM" id="MobiDB-lite"/>
    </source>
</evidence>
<feature type="region of interest" description="Disordered" evidence="2">
    <location>
        <begin position="133"/>
        <end position="152"/>
    </location>
</feature>
<name>A0A5M6CJQ5_9BACT</name>
<feature type="signal peptide" evidence="3">
    <location>
        <begin position="1"/>
        <end position="19"/>
    </location>
</feature>
<organism evidence="5 6">
    <name type="scientific">Taibaiella lutea</name>
    <dbReference type="NCBI Taxonomy" id="2608001"/>
    <lineage>
        <taxon>Bacteria</taxon>
        <taxon>Pseudomonadati</taxon>
        <taxon>Bacteroidota</taxon>
        <taxon>Chitinophagia</taxon>
        <taxon>Chitinophagales</taxon>
        <taxon>Chitinophagaceae</taxon>
        <taxon>Taibaiella</taxon>
    </lineage>
</organism>
<dbReference type="RefSeq" id="WP_150033332.1">
    <property type="nucleotide sequence ID" value="NZ_VWSH01000003.1"/>
</dbReference>
<evidence type="ECO:0000313" key="6">
    <source>
        <dbReference type="Proteomes" id="UP000323632"/>
    </source>
</evidence>
<dbReference type="GO" id="GO:0016020">
    <property type="term" value="C:membrane"/>
    <property type="evidence" value="ECO:0007669"/>
    <property type="project" value="UniProtKB-UniRule"/>
</dbReference>
<dbReference type="InterPro" id="IPR006665">
    <property type="entry name" value="OmpA-like"/>
</dbReference>
<feature type="domain" description="OmpA-like" evidence="4">
    <location>
        <begin position="169"/>
        <end position="292"/>
    </location>
</feature>
<dbReference type="SUPFAM" id="SSF103088">
    <property type="entry name" value="OmpA-like"/>
    <property type="match status" value="2"/>
</dbReference>
<evidence type="ECO:0000256" key="3">
    <source>
        <dbReference type="SAM" id="SignalP"/>
    </source>
</evidence>
<keyword evidence="6" id="KW-1185">Reference proteome</keyword>
<keyword evidence="3" id="KW-0732">Signal</keyword>
<dbReference type="Gene3D" id="3.30.1330.60">
    <property type="entry name" value="OmpA-like domain"/>
    <property type="match status" value="2"/>
</dbReference>
<dbReference type="InterPro" id="IPR050330">
    <property type="entry name" value="Bact_OuterMem_StrucFunc"/>
</dbReference>
<dbReference type="AlphaFoldDB" id="A0A5M6CJQ5"/>
<dbReference type="Pfam" id="PF00691">
    <property type="entry name" value="OmpA"/>
    <property type="match status" value="2"/>
</dbReference>
<dbReference type="PANTHER" id="PTHR30329:SF21">
    <property type="entry name" value="LIPOPROTEIN YIAD-RELATED"/>
    <property type="match status" value="1"/>
</dbReference>
<comment type="caution">
    <text evidence="5">The sequence shown here is derived from an EMBL/GenBank/DDBJ whole genome shotgun (WGS) entry which is preliminary data.</text>
</comment>
<dbReference type="InterPro" id="IPR036737">
    <property type="entry name" value="OmpA-like_sf"/>
</dbReference>
<feature type="domain" description="OmpA-like" evidence="4">
    <location>
        <begin position="16"/>
        <end position="129"/>
    </location>
</feature>
<keyword evidence="1" id="KW-0472">Membrane</keyword>
<reference evidence="5 6" key="1">
    <citation type="submission" date="2019-09" db="EMBL/GenBank/DDBJ databases">
        <title>Genome sequence and assembly of Taibaiella sp.</title>
        <authorList>
            <person name="Chhetri G."/>
        </authorList>
    </citation>
    <scope>NUCLEOTIDE SEQUENCE [LARGE SCALE GENOMIC DNA]</scope>
    <source>
        <strain evidence="5 6">KVB11</strain>
    </source>
</reference>
<sequence length="292" mass="32831">MLKFIFLIFSLFLALNGHAQYFDTIQLHYTIGTSQLDNKDKQLLDSIIANFSNNRMLIYGHADYLGNEDPNLLLSEKRAKTVLHYLVVNGFPETNIMQCVGAGQVTAKKSGEDGDPESRRTDIFIIKSTSANTNIKPQKPLPKTSAPPLLDKTPANTAQNITAIDYDNLKIGDTINLKNISFYPGLKIILPASYPEVDNLIQVLKSHPTLKIRLEGHVCCCIYPDGYFENTPHWQLSVARAAELRAVLIKHGISPERLEYTGFGRTHPILDNEQTSEQGQINRRVEIRILEK</sequence>
<dbReference type="PROSITE" id="PS51123">
    <property type="entry name" value="OMPA_2"/>
    <property type="match status" value="2"/>
</dbReference>
<proteinExistence type="predicted"/>
<evidence type="ECO:0000259" key="4">
    <source>
        <dbReference type="PROSITE" id="PS51123"/>
    </source>
</evidence>
<accession>A0A5M6CJQ5</accession>
<dbReference type="CDD" id="cd07185">
    <property type="entry name" value="OmpA_C-like"/>
    <property type="match status" value="2"/>
</dbReference>
<gene>
    <name evidence="5" type="ORF">F0919_13680</name>
</gene>
<protein>
    <submittedName>
        <fullName evidence="5">OmpA family protein</fullName>
    </submittedName>
</protein>
<dbReference type="EMBL" id="VWSH01000003">
    <property type="protein sequence ID" value="KAA5533585.1"/>
    <property type="molecule type" value="Genomic_DNA"/>
</dbReference>
<dbReference type="Proteomes" id="UP000323632">
    <property type="component" value="Unassembled WGS sequence"/>
</dbReference>
<evidence type="ECO:0000313" key="5">
    <source>
        <dbReference type="EMBL" id="KAA5533585.1"/>
    </source>
</evidence>
<evidence type="ECO:0000256" key="1">
    <source>
        <dbReference type="PROSITE-ProRule" id="PRU00473"/>
    </source>
</evidence>
<dbReference type="PANTHER" id="PTHR30329">
    <property type="entry name" value="STATOR ELEMENT OF FLAGELLAR MOTOR COMPLEX"/>
    <property type="match status" value="1"/>
</dbReference>
<feature type="chain" id="PRO_5024370626" evidence="3">
    <location>
        <begin position="20"/>
        <end position="292"/>
    </location>
</feature>